<feature type="signal peptide" evidence="2">
    <location>
        <begin position="1"/>
        <end position="27"/>
    </location>
</feature>
<name>A0A174JWM0_9FIRM</name>
<protein>
    <submittedName>
        <fullName evidence="3">Uncharacterized protein</fullName>
    </submittedName>
</protein>
<accession>A0A174JWM0</accession>
<gene>
    <name evidence="3" type="ORF">ERS852406_03366</name>
</gene>
<feature type="region of interest" description="Disordered" evidence="1">
    <location>
        <begin position="63"/>
        <end position="89"/>
    </location>
</feature>
<keyword evidence="2" id="KW-0732">Signal</keyword>
<dbReference type="EMBL" id="CYYV01000030">
    <property type="protein sequence ID" value="CUP01419.1"/>
    <property type="molecule type" value="Genomic_DNA"/>
</dbReference>
<evidence type="ECO:0000256" key="2">
    <source>
        <dbReference type="SAM" id="SignalP"/>
    </source>
</evidence>
<evidence type="ECO:0000313" key="3">
    <source>
        <dbReference type="EMBL" id="CUP01419.1"/>
    </source>
</evidence>
<dbReference type="AlphaFoldDB" id="A0A174JWM0"/>
<feature type="chain" id="PRO_5008025526" evidence="2">
    <location>
        <begin position="28"/>
        <end position="149"/>
    </location>
</feature>
<reference evidence="3 4" key="1">
    <citation type="submission" date="2015-09" db="EMBL/GenBank/DDBJ databases">
        <authorList>
            <consortium name="Pathogen Informatics"/>
        </authorList>
    </citation>
    <scope>NUCLEOTIDE SEQUENCE [LARGE SCALE GENOMIC DNA]</scope>
    <source>
        <strain evidence="3 4">2789STDY5608849</strain>
    </source>
</reference>
<organism evidence="3 4">
    <name type="scientific">Fusicatenibacter saccharivorans</name>
    <dbReference type="NCBI Taxonomy" id="1150298"/>
    <lineage>
        <taxon>Bacteria</taxon>
        <taxon>Bacillati</taxon>
        <taxon>Bacillota</taxon>
        <taxon>Clostridia</taxon>
        <taxon>Lachnospirales</taxon>
        <taxon>Lachnospiraceae</taxon>
        <taxon>Fusicatenibacter</taxon>
    </lineage>
</organism>
<evidence type="ECO:0000313" key="4">
    <source>
        <dbReference type="Proteomes" id="UP000095706"/>
    </source>
</evidence>
<sequence>MDKFKRFGVSILSLGLVLALNPVTTFAAEPETSVVTSESNAVGGWSEEDGYFVNPQAYSKAMEDGTTYASPKHTGKAEERTHNGTSQKRAHGWTTWVGKYHYTRARMEDWGAILTDSGRQWGTDGTEAISPWWSFNGDTLGSARTYYGS</sequence>
<dbReference type="Proteomes" id="UP000095706">
    <property type="component" value="Unassembled WGS sequence"/>
</dbReference>
<evidence type="ECO:0000256" key="1">
    <source>
        <dbReference type="SAM" id="MobiDB-lite"/>
    </source>
</evidence>
<dbReference type="RefSeq" id="WP_082425024.1">
    <property type="nucleotide sequence ID" value="NZ_CYYV01000030.1"/>
</dbReference>
<proteinExistence type="predicted"/>